<dbReference type="GO" id="GO:0015074">
    <property type="term" value="P:DNA integration"/>
    <property type="evidence" value="ECO:0007669"/>
    <property type="project" value="InterPro"/>
</dbReference>
<dbReference type="Gene3D" id="1.10.443.10">
    <property type="entry name" value="Intergrase catalytic core"/>
    <property type="match status" value="1"/>
</dbReference>
<dbReference type="GO" id="GO:0003677">
    <property type="term" value="F:DNA binding"/>
    <property type="evidence" value="ECO:0007669"/>
    <property type="project" value="InterPro"/>
</dbReference>
<organism evidence="2 3">
    <name type="scientific">Bacteroides uniformis</name>
    <dbReference type="NCBI Taxonomy" id="820"/>
    <lineage>
        <taxon>Bacteria</taxon>
        <taxon>Pseudomonadati</taxon>
        <taxon>Bacteroidota</taxon>
        <taxon>Bacteroidia</taxon>
        <taxon>Bacteroidales</taxon>
        <taxon>Bacteroidaceae</taxon>
        <taxon>Bacteroides</taxon>
    </lineage>
</organism>
<keyword evidence="1" id="KW-0233">DNA recombination</keyword>
<evidence type="ECO:0000313" key="2">
    <source>
        <dbReference type="EMBL" id="CUP93699.1"/>
    </source>
</evidence>
<dbReference type="InterPro" id="IPR011010">
    <property type="entry name" value="DNA_brk_join_enz"/>
</dbReference>
<proteinExistence type="predicted"/>
<dbReference type="CDD" id="cd01185">
    <property type="entry name" value="INTN1_C_like"/>
    <property type="match status" value="1"/>
</dbReference>
<protein>
    <submittedName>
        <fullName evidence="2">Integrase</fullName>
    </submittedName>
</protein>
<dbReference type="RefSeq" id="WP_057253756.1">
    <property type="nucleotide sequence ID" value="NZ_CZAO01000012.1"/>
</dbReference>
<gene>
    <name evidence="2" type="ORF">ERS852510_02730</name>
</gene>
<dbReference type="InterPro" id="IPR013762">
    <property type="entry name" value="Integrase-like_cat_sf"/>
</dbReference>
<dbReference type="AlphaFoldDB" id="A0A174SGQ3"/>
<dbReference type="GO" id="GO:0006310">
    <property type="term" value="P:DNA recombination"/>
    <property type="evidence" value="ECO:0007669"/>
    <property type="project" value="UniProtKB-KW"/>
</dbReference>
<name>A0A174SGQ3_BACUN</name>
<evidence type="ECO:0000313" key="3">
    <source>
        <dbReference type="Proteomes" id="UP000095766"/>
    </source>
</evidence>
<sequence length="199" mass="22704">MYIDYLSNSRTNGVRTGREYLTQDELTIITEREFSNPRLDRVRDIFLFSCFTGLNYQDIKKLKGKNVITAMDGTHWLVLYVPMTSQPLNIPLSADARQIIDKYKDVETDELLPMPSIQKLNAYLKEVAAECMLNRKLSFQSARNTFIITIGIANDVPALCLSKIVGFRDHATIRSRISDKQINKAMVALSKKMATSFQD</sequence>
<dbReference type="Proteomes" id="UP000095766">
    <property type="component" value="Unassembled WGS sequence"/>
</dbReference>
<accession>A0A174SGQ3</accession>
<dbReference type="EMBL" id="CZAO01000012">
    <property type="protein sequence ID" value="CUP93699.1"/>
    <property type="molecule type" value="Genomic_DNA"/>
</dbReference>
<reference evidence="2 3" key="1">
    <citation type="submission" date="2015-09" db="EMBL/GenBank/DDBJ databases">
        <authorList>
            <consortium name="Pathogen Informatics"/>
        </authorList>
    </citation>
    <scope>NUCLEOTIDE SEQUENCE [LARGE SCALE GENOMIC DNA]</scope>
    <source>
        <strain evidence="2 3">2789STDY5834898</strain>
    </source>
</reference>
<evidence type="ECO:0000256" key="1">
    <source>
        <dbReference type="ARBA" id="ARBA00023172"/>
    </source>
</evidence>
<dbReference type="SUPFAM" id="SSF56349">
    <property type="entry name" value="DNA breaking-rejoining enzymes"/>
    <property type="match status" value="1"/>
</dbReference>